<comment type="caution">
    <text evidence="1">The sequence shown here is derived from an EMBL/GenBank/DDBJ whole genome shotgun (WGS) entry which is preliminary data.</text>
</comment>
<reference evidence="1 2" key="1">
    <citation type="submission" date="2024-06" db="EMBL/GenBank/DDBJ databases">
        <title>Sorghum-associated microbial communities from plants grown in Nebraska, USA.</title>
        <authorList>
            <person name="Schachtman D."/>
        </authorList>
    </citation>
    <scope>NUCLEOTIDE SEQUENCE [LARGE SCALE GENOMIC DNA]</scope>
    <source>
        <strain evidence="1 2">1288</strain>
    </source>
</reference>
<name>A0ABV2K7U4_SPOPS</name>
<evidence type="ECO:0000313" key="1">
    <source>
        <dbReference type="EMBL" id="MET3657140.1"/>
    </source>
</evidence>
<accession>A0ABV2K7U4</accession>
<keyword evidence="2" id="KW-1185">Reference proteome</keyword>
<organism evidence="1 2">
    <name type="scientific">Sporosarcina psychrophila</name>
    <name type="common">Bacillus psychrophilus</name>
    <dbReference type="NCBI Taxonomy" id="1476"/>
    <lineage>
        <taxon>Bacteria</taxon>
        <taxon>Bacillati</taxon>
        <taxon>Bacillota</taxon>
        <taxon>Bacilli</taxon>
        <taxon>Bacillales</taxon>
        <taxon>Caryophanaceae</taxon>
        <taxon>Sporosarcina</taxon>
    </lineage>
</organism>
<dbReference type="RefSeq" id="WP_342538290.1">
    <property type="nucleotide sequence ID" value="NZ_JBEPME010000002.1"/>
</dbReference>
<sequence length="76" mass="8739">MEDVGNTMIYRDGFLMIIINQHVIDINQLKLREGDEGIEMLTLNEISDQINRDEVIYAWAELGLSGKIYQHGNCVQ</sequence>
<dbReference type="EMBL" id="JBEPME010000002">
    <property type="protein sequence ID" value="MET3657140.1"/>
    <property type="molecule type" value="Genomic_DNA"/>
</dbReference>
<gene>
    <name evidence="1" type="ORF">ABIC55_002227</name>
</gene>
<evidence type="ECO:0000313" key="2">
    <source>
        <dbReference type="Proteomes" id="UP001549104"/>
    </source>
</evidence>
<dbReference type="Proteomes" id="UP001549104">
    <property type="component" value="Unassembled WGS sequence"/>
</dbReference>
<protein>
    <submittedName>
        <fullName evidence="1">Uncharacterized protein</fullName>
    </submittedName>
</protein>
<proteinExistence type="predicted"/>